<dbReference type="Pfam" id="PF13409">
    <property type="entry name" value="GST_N_2"/>
    <property type="match status" value="1"/>
</dbReference>
<feature type="domain" description="GST N-terminal" evidence="5">
    <location>
        <begin position="1"/>
        <end position="83"/>
    </location>
</feature>
<organism evidence="7 8">
    <name type="scientific">Mycena venus</name>
    <dbReference type="NCBI Taxonomy" id="2733690"/>
    <lineage>
        <taxon>Eukaryota</taxon>
        <taxon>Fungi</taxon>
        <taxon>Dikarya</taxon>
        <taxon>Basidiomycota</taxon>
        <taxon>Agaricomycotina</taxon>
        <taxon>Agaricomycetes</taxon>
        <taxon>Agaricomycetidae</taxon>
        <taxon>Agaricales</taxon>
        <taxon>Marasmiineae</taxon>
        <taxon>Mycenaceae</taxon>
        <taxon>Mycena</taxon>
    </lineage>
</organism>
<dbReference type="GO" id="GO:0004364">
    <property type="term" value="F:glutathione transferase activity"/>
    <property type="evidence" value="ECO:0007669"/>
    <property type="project" value="UniProtKB-EC"/>
</dbReference>
<dbReference type="PANTHER" id="PTHR43900">
    <property type="entry name" value="GLUTATHIONE S-TRANSFERASE RHO"/>
    <property type="match status" value="1"/>
</dbReference>
<feature type="domain" description="GST C-terminal" evidence="6">
    <location>
        <begin position="69"/>
        <end position="197"/>
    </location>
</feature>
<evidence type="ECO:0000313" key="7">
    <source>
        <dbReference type="EMBL" id="KAF7354398.1"/>
    </source>
</evidence>
<name>A0A8H6Y702_9AGAR</name>
<dbReference type="GO" id="GO:0043295">
    <property type="term" value="F:glutathione binding"/>
    <property type="evidence" value="ECO:0007669"/>
    <property type="project" value="TreeGrafter"/>
</dbReference>
<evidence type="ECO:0000256" key="3">
    <source>
        <dbReference type="ARBA" id="ARBA00022679"/>
    </source>
</evidence>
<dbReference type="Proteomes" id="UP000620124">
    <property type="component" value="Unassembled WGS sequence"/>
</dbReference>
<dbReference type="GO" id="GO:0006749">
    <property type="term" value="P:glutathione metabolic process"/>
    <property type="evidence" value="ECO:0007669"/>
    <property type="project" value="TreeGrafter"/>
</dbReference>
<protein>
    <recommendedName>
        <fullName evidence="2">glutathione transferase</fullName>
        <ecNumber evidence="2">2.5.1.18</ecNumber>
    </recommendedName>
</protein>
<keyword evidence="3 7" id="KW-0808">Transferase</keyword>
<proteinExistence type="inferred from homology"/>
<dbReference type="SUPFAM" id="SSF52833">
    <property type="entry name" value="Thioredoxin-like"/>
    <property type="match status" value="1"/>
</dbReference>
<dbReference type="InterPro" id="IPR004046">
    <property type="entry name" value="GST_C"/>
</dbReference>
<evidence type="ECO:0000259" key="5">
    <source>
        <dbReference type="PROSITE" id="PS50404"/>
    </source>
</evidence>
<gene>
    <name evidence="7" type="ORF">MVEN_01128800</name>
</gene>
<accession>A0A8H6Y702</accession>
<dbReference type="PROSITE" id="PS50405">
    <property type="entry name" value="GST_CTER"/>
    <property type="match status" value="1"/>
</dbReference>
<dbReference type="GO" id="GO:0005737">
    <property type="term" value="C:cytoplasm"/>
    <property type="evidence" value="ECO:0007669"/>
    <property type="project" value="TreeGrafter"/>
</dbReference>
<dbReference type="SUPFAM" id="SSF47616">
    <property type="entry name" value="GST C-terminal domain-like"/>
    <property type="match status" value="1"/>
</dbReference>
<dbReference type="InterPro" id="IPR036282">
    <property type="entry name" value="Glutathione-S-Trfase_C_sf"/>
</dbReference>
<evidence type="ECO:0000256" key="1">
    <source>
        <dbReference type="ARBA" id="ARBA00010128"/>
    </source>
</evidence>
<evidence type="ECO:0000313" key="8">
    <source>
        <dbReference type="Proteomes" id="UP000620124"/>
    </source>
</evidence>
<dbReference type="FunFam" id="1.20.1050.10:FF:000004">
    <property type="entry name" value="Glutathione S-transferase F2"/>
    <property type="match status" value="1"/>
</dbReference>
<comment type="caution">
    <text evidence="7">The sequence shown here is derived from an EMBL/GenBank/DDBJ whole genome shotgun (WGS) entry which is preliminary data.</text>
</comment>
<comment type="catalytic activity">
    <reaction evidence="4">
        <text>RX + glutathione = an S-substituted glutathione + a halide anion + H(+)</text>
        <dbReference type="Rhea" id="RHEA:16437"/>
        <dbReference type="ChEBI" id="CHEBI:15378"/>
        <dbReference type="ChEBI" id="CHEBI:16042"/>
        <dbReference type="ChEBI" id="CHEBI:17792"/>
        <dbReference type="ChEBI" id="CHEBI:57925"/>
        <dbReference type="ChEBI" id="CHEBI:90779"/>
        <dbReference type="EC" id="2.5.1.18"/>
    </reaction>
</comment>
<dbReference type="PANTHER" id="PTHR43900:SF3">
    <property type="entry name" value="GLUTATHIONE S-TRANSFERASE RHO"/>
    <property type="match status" value="1"/>
</dbReference>
<dbReference type="EC" id="2.5.1.18" evidence="2"/>
<dbReference type="Pfam" id="PF00043">
    <property type="entry name" value="GST_C"/>
    <property type="match status" value="1"/>
</dbReference>
<dbReference type="Gene3D" id="3.40.30.10">
    <property type="entry name" value="Glutaredoxin"/>
    <property type="match status" value="1"/>
</dbReference>
<reference evidence="7" key="1">
    <citation type="submission" date="2020-05" db="EMBL/GenBank/DDBJ databases">
        <title>Mycena genomes resolve the evolution of fungal bioluminescence.</title>
        <authorList>
            <person name="Tsai I.J."/>
        </authorList>
    </citation>
    <scope>NUCLEOTIDE SEQUENCE</scope>
    <source>
        <strain evidence="7">CCC161011</strain>
    </source>
</reference>
<dbReference type="GO" id="GO:0009636">
    <property type="term" value="P:response to toxic substance"/>
    <property type="evidence" value="ECO:0007669"/>
    <property type="project" value="UniProtKB-ARBA"/>
</dbReference>
<dbReference type="Gene3D" id="1.20.1050.10">
    <property type="match status" value="1"/>
</dbReference>
<evidence type="ECO:0000259" key="6">
    <source>
        <dbReference type="PROSITE" id="PS50405"/>
    </source>
</evidence>
<dbReference type="InterPro" id="IPR004045">
    <property type="entry name" value="Glutathione_S-Trfase_N"/>
</dbReference>
<dbReference type="EMBL" id="JACAZI010000008">
    <property type="protein sequence ID" value="KAF7354398.1"/>
    <property type="molecule type" value="Genomic_DNA"/>
</dbReference>
<keyword evidence="8" id="KW-1185">Reference proteome</keyword>
<dbReference type="PROSITE" id="PS50404">
    <property type="entry name" value="GST_NTER"/>
    <property type="match status" value="1"/>
</dbReference>
<dbReference type="InterPro" id="IPR036249">
    <property type="entry name" value="Thioredoxin-like_sf"/>
</dbReference>
<dbReference type="InterPro" id="IPR010987">
    <property type="entry name" value="Glutathione-S-Trfase_C-like"/>
</dbReference>
<sequence length="197" mass="22030">MVLKLYSTTFAAGGGGIVALVLEEKQIPFEHVVVDMANKQHKSPEFLAMHPFGQVPVIDDDGFIVYESRLKERTIFEQAASVEFANFHPAVAKVAMEAFYKPRFGGTTDQAVLDEGLAELGAKLDVYEVILGKHKFLAGDEFTLVDVFHYYSAPRFAEVGVNIMTSKDRPNVTRWWNELMSRPTWMKLKAEGIKGTA</sequence>
<dbReference type="OrthoDB" id="249703at2759"/>
<evidence type="ECO:0000256" key="2">
    <source>
        <dbReference type="ARBA" id="ARBA00012452"/>
    </source>
</evidence>
<comment type="similarity">
    <text evidence="1">Belongs to the GST superfamily. Phi family.</text>
</comment>
<evidence type="ECO:0000256" key="4">
    <source>
        <dbReference type="ARBA" id="ARBA00047960"/>
    </source>
</evidence>
<dbReference type="AlphaFoldDB" id="A0A8H6Y702"/>